<sequence>MGDLRSLKMAIVGIIGGEKNGCTEEKLLQLYSLVYHKPLEPSAYGFADMKSLLNSPEMQGSDGFEYHGGRYFVASNKKITRILGLVRGTRHRKKSYPERITGPRIGNFE</sequence>
<evidence type="ECO:0000313" key="2">
    <source>
        <dbReference type="Proteomes" id="UP000271098"/>
    </source>
</evidence>
<gene>
    <name evidence="1" type="ORF">GPUH_LOCUS22753</name>
</gene>
<dbReference type="Proteomes" id="UP000271098">
    <property type="component" value="Unassembled WGS sequence"/>
</dbReference>
<reference evidence="3" key="1">
    <citation type="submission" date="2016-06" db="UniProtKB">
        <authorList>
            <consortium name="WormBaseParasite"/>
        </authorList>
    </citation>
    <scope>IDENTIFICATION</scope>
</reference>
<keyword evidence="2" id="KW-1185">Reference proteome</keyword>
<dbReference type="InterPro" id="IPR041966">
    <property type="entry name" value="LOTUS-like"/>
</dbReference>
<protein>
    <submittedName>
        <fullName evidence="3">MAGE domain-containing protein</fullName>
    </submittedName>
</protein>
<name>A0A183EP61_9BILA</name>
<accession>A0A183EP61</accession>
<reference evidence="1 2" key="2">
    <citation type="submission" date="2018-11" db="EMBL/GenBank/DDBJ databases">
        <authorList>
            <consortium name="Pathogen Informatics"/>
        </authorList>
    </citation>
    <scope>NUCLEOTIDE SEQUENCE [LARGE SCALE GENOMIC DNA]</scope>
</reference>
<evidence type="ECO:0000313" key="1">
    <source>
        <dbReference type="EMBL" id="VDN40495.1"/>
    </source>
</evidence>
<organism evidence="3">
    <name type="scientific">Gongylonema pulchrum</name>
    <dbReference type="NCBI Taxonomy" id="637853"/>
    <lineage>
        <taxon>Eukaryota</taxon>
        <taxon>Metazoa</taxon>
        <taxon>Ecdysozoa</taxon>
        <taxon>Nematoda</taxon>
        <taxon>Chromadorea</taxon>
        <taxon>Rhabditida</taxon>
        <taxon>Spirurina</taxon>
        <taxon>Spiruromorpha</taxon>
        <taxon>Spiruroidea</taxon>
        <taxon>Gongylonematidae</taxon>
        <taxon>Gongylonema</taxon>
    </lineage>
</organism>
<dbReference type="WBParaSite" id="GPUH_0002277901-mRNA-1">
    <property type="protein sequence ID" value="GPUH_0002277901-mRNA-1"/>
    <property type="gene ID" value="GPUH_0002277901"/>
</dbReference>
<proteinExistence type="predicted"/>
<evidence type="ECO:0000313" key="3">
    <source>
        <dbReference type="WBParaSite" id="GPUH_0002277901-mRNA-1"/>
    </source>
</evidence>
<dbReference type="Gene3D" id="3.30.420.610">
    <property type="entry name" value="LOTUS domain-like"/>
    <property type="match status" value="1"/>
</dbReference>
<dbReference type="AlphaFoldDB" id="A0A183EP61"/>
<dbReference type="EMBL" id="UYRT01095875">
    <property type="protein sequence ID" value="VDN40495.1"/>
    <property type="molecule type" value="Genomic_DNA"/>
</dbReference>